<sequence length="228" mass="26281">TNLSRKLGISTQEASRHISRLSEVGLTTKDPEGAHRMTPFGELTMRQLQGFMFTSRHGGYFKDHSLGSLPSEYVCRIGELAESSLADDVMVVFHNVERMFQEAEEYIYRLTDRYFMMALPHLEEATERGVELRLLQSRVFEFPPDWPGEGVILKDARLKGMFKLRSSDTADVFMAMSEKEVAALAFPSADSKFDYTGFNSKDEKTHKWCLDLFRYYWDAARIPDFMVE</sequence>
<reference evidence="1" key="1">
    <citation type="journal article" date="2014" name="Front. Microbiol.">
        <title>High frequency of phylogenetically diverse reductive dehalogenase-homologous genes in deep subseafloor sedimentary metagenomes.</title>
        <authorList>
            <person name="Kawai M."/>
            <person name="Futagami T."/>
            <person name="Toyoda A."/>
            <person name="Takaki Y."/>
            <person name="Nishi S."/>
            <person name="Hori S."/>
            <person name="Arai W."/>
            <person name="Tsubouchi T."/>
            <person name="Morono Y."/>
            <person name="Uchiyama I."/>
            <person name="Ito T."/>
            <person name="Fujiyama A."/>
            <person name="Inagaki F."/>
            <person name="Takami H."/>
        </authorList>
    </citation>
    <scope>NUCLEOTIDE SEQUENCE</scope>
    <source>
        <strain evidence="1">Expedition CK06-06</strain>
    </source>
</reference>
<feature type="non-terminal residue" evidence="1">
    <location>
        <position position="1"/>
    </location>
</feature>
<proteinExistence type="predicted"/>
<name>X0XQ99_9ZZZZ</name>
<organism evidence="1">
    <name type="scientific">marine sediment metagenome</name>
    <dbReference type="NCBI Taxonomy" id="412755"/>
    <lineage>
        <taxon>unclassified sequences</taxon>
        <taxon>metagenomes</taxon>
        <taxon>ecological metagenomes</taxon>
    </lineage>
</organism>
<accession>X0XQ99</accession>
<evidence type="ECO:0000313" key="1">
    <source>
        <dbReference type="EMBL" id="GAG38843.1"/>
    </source>
</evidence>
<dbReference type="EMBL" id="BARS01044684">
    <property type="protein sequence ID" value="GAG38843.1"/>
    <property type="molecule type" value="Genomic_DNA"/>
</dbReference>
<protein>
    <submittedName>
        <fullName evidence="1">Uncharacterized protein</fullName>
    </submittedName>
</protein>
<comment type="caution">
    <text evidence="1">The sequence shown here is derived from an EMBL/GenBank/DDBJ whole genome shotgun (WGS) entry which is preliminary data.</text>
</comment>
<dbReference type="AlphaFoldDB" id="X0XQ99"/>
<gene>
    <name evidence="1" type="ORF">S01H1_67467</name>
</gene>